<feature type="compositionally biased region" description="Polar residues" evidence="1">
    <location>
        <begin position="1"/>
        <end position="10"/>
    </location>
</feature>
<protein>
    <submittedName>
        <fullName evidence="2">Uncharacterized protein</fullName>
    </submittedName>
</protein>
<sequence length="66" mass="7406">MVKANTTWHMSQPRDGSLGLRRREEEEEEEEEGRLEVKTVGVEKGGRRHSGRRGGSAKERSPQGSS</sequence>
<feature type="compositionally biased region" description="Basic and acidic residues" evidence="1">
    <location>
        <begin position="56"/>
        <end position="66"/>
    </location>
</feature>
<evidence type="ECO:0000256" key="1">
    <source>
        <dbReference type="SAM" id="MobiDB-lite"/>
    </source>
</evidence>
<keyword evidence="3" id="KW-1185">Reference proteome</keyword>
<dbReference type="EMBL" id="SRLO01000028">
    <property type="protein sequence ID" value="TNN84136.1"/>
    <property type="molecule type" value="Genomic_DNA"/>
</dbReference>
<name>A0A4Z2J1S4_9TELE</name>
<accession>A0A4Z2J1S4</accession>
<gene>
    <name evidence="2" type="ORF">EYF80_005463</name>
</gene>
<feature type="region of interest" description="Disordered" evidence="1">
    <location>
        <begin position="1"/>
        <end position="66"/>
    </location>
</feature>
<organism evidence="2 3">
    <name type="scientific">Liparis tanakae</name>
    <name type="common">Tanaka's snailfish</name>
    <dbReference type="NCBI Taxonomy" id="230148"/>
    <lineage>
        <taxon>Eukaryota</taxon>
        <taxon>Metazoa</taxon>
        <taxon>Chordata</taxon>
        <taxon>Craniata</taxon>
        <taxon>Vertebrata</taxon>
        <taxon>Euteleostomi</taxon>
        <taxon>Actinopterygii</taxon>
        <taxon>Neopterygii</taxon>
        <taxon>Teleostei</taxon>
        <taxon>Neoteleostei</taxon>
        <taxon>Acanthomorphata</taxon>
        <taxon>Eupercaria</taxon>
        <taxon>Perciformes</taxon>
        <taxon>Cottioidei</taxon>
        <taxon>Cottales</taxon>
        <taxon>Liparidae</taxon>
        <taxon>Liparis</taxon>
    </lineage>
</organism>
<evidence type="ECO:0000313" key="2">
    <source>
        <dbReference type="EMBL" id="TNN84136.1"/>
    </source>
</evidence>
<comment type="caution">
    <text evidence="2">The sequence shown here is derived from an EMBL/GenBank/DDBJ whole genome shotgun (WGS) entry which is preliminary data.</text>
</comment>
<reference evidence="2 3" key="1">
    <citation type="submission" date="2019-03" db="EMBL/GenBank/DDBJ databases">
        <title>First draft genome of Liparis tanakae, snailfish: a comprehensive survey of snailfish specific genes.</title>
        <authorList>
            <person name="Kim W."/>
            <person name="Song I."/>
            <person name="Jeong J.-H."/>
            <person name="Kim D."/>
            <person name="Kim S."/>
            <person name="Ryu S."/>
            <person name="Song J.Y."/>
            <person name="Lee S.K."/>
        </authorList>
    </citation>
    <scope>NUCLEOTIDE SEQUENCE [LARGE SCALE GENOMIC DNA]</scope>
    <source>
        <tissue evidence="2">Muscle</tissue>
    </source>
</reference>
<dbReference type="AlphaFoldDB" id="A0A4Z2J1S4"/>
<dbReference type="Proteomes" id="UP000314294">
    <property type="component" value="Unassembled WGS sequence"/>
</dbReference>
<proteinExistence type="predicted"/>
<evidence type="ECO:0000313" key="3">
    <source>
        <dbReference type="Proteomes" id="UP000314294"/>
    </source>
</evidence>